<proteinExistence type="inferred from homology"/>
<dbReference type="GO" id="GO:0005886">
    <property type="term" value="C:plasma membrane"/>
    <property type="evidence" value="ECO:0007669"/>
    <property type="project" value="UniProtKB-SubCell"/>
</dbReference>
<dbReference type="PANTHER" id="PTHR43773">
    <property type="entry name" value="MAGNESIUM TRANSPORTER MGTE"/>
    <property type="match status" value="1"/>
</dbReference>
<dbReference type="InterPro" id="IPR006669">
    <property type="entry name" value="MgtE_transporter"/>
</dbReference>
<dbReference type="PROSITE" id="PS51371">
    <property type="entry name" value="CBS"/>
    <property type="match status" value="1"/>
</dbReference>
<feature type="transmembrane region" description="Helical" evidence="9">
    <location>
        <begin position="418"/>
        <end position="440"/>
    </location>
</feature>
<dbReference type="InterPro" id="IPR038076">
    <property type="entry name" value="MgtE_N_sf"/>
</dbReference>
<feature type="transmembrane region" description="Helical" evidence="9">
    <location>
        <begin position="356"/>
        <end position="376"/>
    </location>
</feature>
<dbReference type="CDD" id="cd04606">
    <property type="entry name" value="CBS_pair_Mg_transporter"/>
    <property type="match status" value="1"/>
</dbReference>
<evidence type="ECO:0000256" key="6">
    <source>
        <dbReference type="ARBA" id="ARBA00022989"/>
    </source>
</evidence>
<dbReference type="SUPFAM" id="SSF54631">
    <property type="entry name" value="CBS-domain pair"/>
    <property type="match status" value="1"/>
</dbReference>
<dbReference type="EMBL" id="CP001843">
    <property type="protein sequence ID" value="AEF85505.1"/>
    <property type="molecule type" value="Genomic_DNA"/>
</dbReference>
<dbReference type="Proteomes" id="UP000009223">
    <property type="component" value="Chromosome"/>
</dbReference>
<evidence type="ECO:0000313" key="11">
    <source>
        <dbReference type="EMBL" id="AEF85505.1"/>
    </source>
</evidence>
<dbReference type="SUPFAM" id="SSF161093">
    <property type="entry name" value="MgtE membrane domain-like"/>
    <property type="match status" value="1"/>
</dbReference>
<comment type="similarity">
    <text evidence="2 9">Belongs to the SLC41A transporter family.</text>
</comment>
<evidence type="ECO:0000256" key="9">
    <source>
        <dbReference type="RuleBase" id="RU362011"/>
    </source>
</evidence>
<keyword evidence="9" id="KW-0479">Metal-binding</keyword>
<evidence type="ECO:0000256" key="7">
    <source>
        <dbReference type="ARBA" id="ARBA00023136"/>
    </source>
</evidence>
<dbReference type="InterPro" id="IPR036739">
    <property type="entry name" value="SLC41_membr_dom_sf"/>
</dbReference>
<dbReference type="GO" id="GO:0015095">
    <property type="term" value="F:magnesium ion transmembrane transporter activity"/>
    <property type="evidence" value="ECO:0007669"/>
    <property type="project" value="UniProtKB-UniRule"/>
</dbReference>
<evidence type="ECO:0000256" key="8">
    <source>
        <dbReference type="PROSITE-ProRule" id="PRU00703"/>
    </source>
</evidence>
<evidence type="ECO:0000256" key="5">
    <source>
        <dbReference type="ARBA" id="ARBA00022842"/>
    </source>
</evidence>
<accession>F5YQF3</accession>
<comment type="subcellular location">
    <subcellularLocation>
        <location evidence="9">Cell membrane</location>
        <topology evidence="9">Multi-pass membrane protein</topology>
    </subcellularLocation>
    <subcellularLocation>
        <location evidence="1">Membrane</location>
        <topology evidence="1">Multi-pass membrane protein</topology>
    </subcellularLocation>
</comment>
<comment type="function">
    <text evidence="9">Acts as a magnesium transporter.</text>
</comment>
<dbReference type="HOGENOM" id="CLU_037408_2_2_12"/>
<feature type="transmembrane region" description="Helical" evidence="9">
    <location>
        <begin position="382"/>
        <end position="406"/>
    </location>
</feature>
<dbReference type="SMART" id="SM00924">
    <property type="entry name" value="MgtE_N"/>
    <property type="match status" value="1"/>
</dbReference>
<feature type="transmembrane region" description="Helical" evidence="9">
    <location>
        <begin position="282"/>
        <end position="302"/>
    </location>
</feature>
<comment type="subunit">
    <text evidence="9">Homodimer.</text>
</comment>
<evidence type="ECO:0000256" key="1">
    <source>
        <dbReference type="ARBA" id="ARBA00004141"/>
    </source>
</evidence>
<dbReference type="OrthoDB" id="9790355at2"/>
<organism evidence="11 12">
    <name type="scientific">Treponema primitia (strain ATCC BAA-887 / DSM 12427 / ZAS-2)</name>
    <dbReference type="NCBI Taxonomy" id="545694"/>
    <lineage>
        <taxon>Bacteria</taxon>
        <taxon>Pseudomonadati</taxon>
        <taxon>Spirochaetota</taxon>
        <taxon>Spirochaetia</taxon>
        <taxon>Spirochaetales</taxon>
        <taxon>Treponemataceae</taxon>
        <taxon>Treponema</taxon>
    </lineage>
</organism>
<dbReference type="KEGG" id="tpi:TREPR_3672"/>
<keyword evidence="6 9" id="KW-1133">Transmembrane helix</keyword>
<dbReference type="AlphaFoldDB" id="F5YQF3"/>
<feature type="transmembrane region" description="Helical" evidence="9">
    <location>
        <begin position="308"/>
        <end position="335"/>
    </location>
</feature>
<dbReference type="GO" id="GO:0046872">
    <property type="term" value="F:metal ion binding"/>
    <property type="evidence" value="ECO:0007669"/>
    <property type="project" value="UniProtKB-KW"/>
</dbReference>
<feature type="domain" description="CBS" evidence="10">
    <location>
        <begin position="198"/>
        <end position="254"/>
    </location>
</feature>
<dbReference type="STRING" id="545694.TREPR_3672"/>
<dbReference type="RefSeq" id="WP_015706641.1">
    <property type="nucleotide sequence ID" value="NC_015578.1"/>
</dbReference>
<gene>
    <name evidence="11" type="primary">mgtE</name>
    <name evidence="11" type="ordered locus">TREPR_3672</name>
</gene>
<dbReference type="InterPro" id="IPR006667">
    <property type="entry name" value="SLC41_membr_dom"/>
</dbReference>
<dbReference type="NCBIfam" id="TIGR00400">
    <property type="entry name" value="mgtE"/>
    <property type="match status" value="1"/>
</dbReference>
<dbReference type="eggNOG" id="COG2239">
    <property type="taxonomic scope" value="Bacteria"/>
</dbReference>
<dbReference type="SMART" id="SM00116">
    <property type="entry name" value="CBS"/>
    <property type="match status" value="1"/>
</dbReference>
<sequence>MTKEELLELLHGNSNRIAKLHSMFTQMNAVDIAEIFVDTDRDTVIQIFRLLPKSMAADVFSYIDPDEQQIIIEALTDREVSDIMNKLFVDDAVDMIEEMPAAVVNRLLQIVPDEKRKQINQILQYPDDSAGSIMTTEYVELRESASIIEAFEHIRTIGINKETIYTSYVIKPNRLLVGIVSAKGLMLAEPRDTIGHIMKTNFVFVHTTDDREIVAGLFKKYNLLSMPVVDREQHLVGIITVDDVMQVIEEENTEDFEKMAALNPSEEPYLKTSVLALTRNRILWLLFLMLSATITGGVIANFEEALAVLPMLVAFIPMLMDTGGNAGSQTSTLIIRGMALGEISFRDLALVWWKELRVGLLCGLGLGLINYLRIYLMNGKNGILSITVSLSLLITVVMAKTIGCILPMAAKKLKVDPAIMAAPIITTIVDGASLVVYLSIAKALFRI</sequence>
<reference evidence="12" key="1">
    <citation type="submission" date="2009-12" db="EMBL/GenBank/DDBJ databases">
        <title>Complete sequence of Treponema primitia strain ZAS-2.</title>
        <authorList>
            <person name="Tetu S.G."/>
            <person name="Matson E."/>
            <person name="Ren Q."/>
            <person name="Seshadri R."/>
            <person name="Elbourne L."/>
            <person name="Hassan K.A."/>
            <person name="Durkin A."/>
            <person name="Radune D."/>
            <person name="Mohamoud Y."/>
            <person name="Shay R."/>
            <person name="Jin S."/>
            <person name="Zhang X."/>
            <person name="Lucey K."/>
            <person name="Ballor N.R."/>
            <person name="Ottesen E."/>
            <person name="Rosenthal R."/>
            <person name="Allen A."/>
            <person name="Leadbetter J.R."/>
            <person name="Paulsen I.T."/>
        </authorList>
    </citation>
    <scope>NUCLEOTIDE SEQUENCE [LARGE SCALE GENOMIC DNA]</scope>
    <source>
        <strain evidence="12">ATCC BAA-887 / DSM 12427 / ZAS-2</strain>
    </source>
</reference>
<dbReference type="InterPro" id="IPR046342">
    <property type="entry name" value="CBS_dom_sf"/>
</dbReference>
<evidence type="ECO:0000313" key="12">
    <source>
        <dbReference type="Proteomes" id="UP000009223"/>
    </source>
</evidence>
<keyword evidence="3 9" id="KW-0813">Transport</keyword>
<keyword evidence="12" id="KW-1185">Reference proteome</keyword>
<keyword evidence="7 9" id="KW-0472">Membrane</keyword>
<name>F5YQF3_TREPZ</name>
<reference evidence="11 12" key="2">
    <citation type="journal article" date="2011" name="ISME J.">
        <title>RNA-seq reveals cooperative metabolic interactions between two termite-gut spirochete species in co-culture.</title>
        <authorList>
            <person name="Rosenthal A.Z."/>
            <person name="Matson E.G."/>
            <person name="Eldar A."/>
            <person name="Leadbetter J.R."/>
        </authorList>
    </citation>
    <scope>NUCLEOTIDE SEQUENCE [LARGE SCALE GENOMIC DNA]</scope>
    <source>
        <strain evidence="12">ATCC BAA-887 / DSM 12427 / ZAS-2</strain>
    </source>
</reference>
<evidence type="ECO:0000259" key="10">
    <source>
        <dbReference type="PROSITE" id="PS51371"/>
    </source>
</evidence>
<keyword evidence="9" id="KW-1003">Cell membrane</keyword>
<dbReference type="PANTHER" id="PTHR43773:SF1">
    <property type="entry name" value="MAGNESIUM TRANSPORTER MGTE"/>
    <property type="match status" value="1"/>
</dbReference>
<keyword evidence="8" id="KW-0129">CBS domain</keyword>
<dbReference type="Gene3D" id="3.10.580.10">
    <property type="entry name" value="CBS-domain"/>
    <property type="match status" value="1"/>
</dbReference>
<dbReference type="Pfam" id="PF01769">
    <property type="entry name" value="MgtE"/>
    <property type="match status" value="1"/>
</dbReference>
<dbReference type="Gene3D" id="1.25.60.10">
    <property type="entry name" value="MgtE N-terminal domain-like"/>
    <property type="match status" value="1"/>
</dbReference>
<evidence type="ECO:0000256" key="4">
    <source>
        <dbReference type="ARBA" id="ARBA00022692"/>
    </source>
</evidence>
<dbReference type="Gene3D" id="1.10.357.20">
    <property type="entry name" value="SLC41 divalent cation transporters, integral membrane domain"/>
    <property type="match status" value="1"/>
</dbReference>
<dbReference type="InterPro" id="IPR000644">
    <property type="entry name" value="CBS_dom"/>
</dbReference>
<evidence type="ECO:0000256" key="2">
    <source>
        <dbReference type="ARBA" id="ARBA00009749"/>
    </source>
</evidence>
<dbReference type="Pfam" id="PF03448">
    <property type="entry name" value="MgtE_N"/>
    <property type="match status" value="1"/>
</dbReference>
<dbReference type="SUPFAM" id="SSF158791">
    <property type="entry name" value="MgtE N-terminal domain-like"/>
    <property type="match status" value="1"/>
</dbReference>
<evidence type="ECO:0000256" key="3">
    <source>
        <dbReference type="ARBA" id="ARBA00022448"/>
    </source>
</evidence>
<dbReference type="InterPro" id="IPR006668">
    <property type="entry name" value="Mg_transptr_MgtE_intracell_dom"/>
</dbReference>
<keyword evidence="4 9" id="KW-0812">Transmembrane</keyword>
<keyword evidence="5 9" id="KW-0460">Magnesium</keyword>
<protein>
    <recommendedName>
        <fullName evidence="9">Magnesium transporter MgtE</fullName>
    </recommendedName>
</protein>
<dbReference type="Pfam" id="PF00571">
    <property type="entry name" value="CBS"/>
    <property type="match status" value="2"/>
</dbReference>